<dbReference type="InterPro" id="IPR001841">
    <property type="entry name" value="Znf_RING"/>
</dbReference>
<dbReference type="SUPFAM" id="SSF57850">
    <property type="entry name" value="RING/U-box"/>
    <property type="match status" value="1"/>
</dbReference>
<feature type="compositionally biased region" description="Polar residues" evidence="5">
    <location>
        <begin position="103"/>
        <end position="126"/>
    </location>
</feature>
<name>A0AAE9WAY4_9SCHI</name>
<keyword evidence="1" id="KW-0479">Metal-binding</keyword>
<dbReference type="KEGG" id="som:SOMG_00946"/>
<dbReference type="EMBL" id="CP115611">
    <property type="protein sequence ID" value="WBW72096.1"/>
    <property type="molecule type" value="Genomic_DNA"/>
</dbReference>
<dbReference type="PANTHER" id="PTHR45931">
    <property type="entry name" value="SI:CH211-59O9.10"/>
    <property type="match status" value="1"/>
</dbReference>
<dbReference type="Pfam" id="PF13639">
    <property type="entry name" value="zf-RING_2"/>
    <property type="match status" value="1"/>
</dbReference>
<feature type="region of interest" description="Disordered" evidence="5">
    <location>
        <begin position="430"/>
        <end position="489"/>
    </location>
</feature>
<dbReference type="GO" id="GO:0016874">
    <property type="term" value="F:ligase activity"/>
    <property type="evidence" value="ECO:0007669"/>
    <property type="project" value="UniProtKB-KW"/>
</dbReference>
<evidence type="ECO:0000256" key="5">
    <source>
        <dbReference type="SAM" id="MobiDB-lite"/>
    </source>
</evidence>
<evidence type="ECO:0000259" key="6">
    <source>
        <dbReference type="PROSITE" id="PS50089"/>
    </source>
</evidence>
<keyword evidence="8" id="KW-1185">Reference proteome</keyword>
<keyword evidence="2 4" id="KW-0863">Zinc-finger</keyword>
<evidence type="ECO:0000256" key="1">
    <source>
        <dbReference type="ARBA" id="ARBA00022723"/>
    </source>
</evidence>
<gene>
    <name evidence="7" type="primary">bop1</name>
    <name evidence="7" type="ORF">SOMG_00946</name>
</gene>
<dbReference type="PANTHER" id="PTHR45931:SF3">
    <property type="entry name" value="RING ZINC FINGER-CONTAINING PROTEIN"/>
    <property type="match status" value="1"/>
</dbReference>
<evidence type="ECO:0000256" key="3">
    <source>
        <dbReference type="ARBA" id="ARBA00022833"/>
    </source>
</evidence>
<proteinExistence type="predicted"/>
<keyword evidence="7" id="KW-0436">Ligase</keyword>
<feature type="region of interest" description="Disordered" evidence="5">
    <location>
        <begin position="205"/>
        <end position="241"/>
    </location>
</feature>
<dbReference type="Gene3D" id="3.30.40.10">
    <property type="entry name" value="Zinc/RING finger domain, C3HC4 (zinc finger)"/>
    <property type="match status" value="1"/>
</dbReference>
<dbReference type="PROSITE" id="PS50089">
    <property type="entry name" value="ZF_RING_2"/>
    <property type="match status" value="1"/>
</dbReference>
<dbReference type="GO" id="GO:0008270">
    <property type="term" value="F:zinc ion binding"/>
    <property type="evidence" value="ECO:0007669"/>
    <property type="project" value="UniProtKB-KW"/>
</dbReference>
<accession>A0AAE9WAY4</accession>
<feature type="domain" description="RING-type" evidence="6">
    <location>
        <begin position="379"/>
        <end position="420"/>
    </location>
</feature>
<dbReference type="GO" id="GO:0006511">
    <property type="term" value="P:ubiquitin-dependent protein catabolic process"/>
    <property type="evidence" value="ECO:0007669"/>
    <property type="project" value="TreeGrafter"/>
</dbReference>
<dbReference type="AlphaFoldDB" id="A0AAE9WAY4"/>
<feature type="compositionally biased region" description="Polar residues" evidence="5">
    <location>
        <begin position="464"/>
        <end position="481"/>
    </location>
</feature>
<dbReference type="InterPro" id="IPR013083">
    <property type="entry name" value="Znf_RING/FYVE/PHD"/>
</dbReference>
<reference evidence="7 8" key="1">
    <citation type="journal article" date="2023" name="G3 (Bethesda)">
        <title>A high-quality reference genome for the fission yeast Schizosaccharomyces osmophilus.</title>
        <authorList>
            <person name="Jia G.S."/>
            <person name="Zhang W.C."/>
            <person name="Liang Y."/>
            <person name="Liu X.H."/>
            <person name="Rhind N."/>
            <person name="Pidoux A."/>
            <person name="Brysch-Herzberg M."/>
            <person name="Du L.L."/>
        </authorList>
    </citation>
    <scope>NUCLEOTIDE SEQUENCE [LARGE SCALE GENOMIC DNA]</scope>
    <source>
        <strain evidence="7 8">CBS 15793</strain>
    </source>
</reference>
<organism evidence="7 8">
    <name type="scientific">Schizosaccharomyces osmophilus</name>
    <dbReference type="NCBI Taxonomy" id="2545709"/>
    <lineage>
        <taxon>Eukaryota</taxon>
        <taxon>Fungi</taxon>
        <taxon>Dikarya</taxon>
        <taxon>Ascomycota</taxon>
        <taxon>Taphrinomycotina</taxon>
        <taxon>Schizosaccharomycetes</taxon>
        <taxon>Schizosaccharomycetales</taxon>
        <taxon>Schizosaccharomycetaceae</taxon>
        <taxon>Schizosaccharomyces</taxon>
    </lineage>
</organism>
<keyword evidence="3" id="KW-0862">Zinc</keyword>
<dbReference type="GO" id="GO:0005634">
    <property type="term" value="C:nucleus"/>
    <property type="evidence" value="ECO:0007669"/>
    <property type="project" value="TreeGrafter"/>
</dbReference>
<protein>
    <submittedName>
        <fullName evidence="7">Ubiquitin-protein ligase E3, RNF126-like protein</fullName>
    </submittedName>
</protein>
<dbReference type="RefSeq" id="XP_056036339.1">
    <property type="nucleotide sequence ID" value="XM_056179739.1"/>
</dbReference>
<evidence type="ECO:0000256" key="2">
    <source>
        <dbReference type="ARBA" id="ARBA00022771"/>
    </source>
</evidence>
<dbReference type="Proteomes" id="UP001212411">
    <property type="component" value="Chromosome 1"/>
</dbReference>
<evidence type="ECO:0000313" key="7">
    <source>
        <dbReference type="EMBL" id="WBW72096.1"/>
    </source>
</evidence>
<dbReference type="GO" id="GO:0061630">
    <property type="term" value="F:ubiquitin protein ligase activity"/>
    <property type="evidence" value="ECO:0007669"/>
    <property type="project" value="TreeGrafter"/>
</dbReference>
<evidence type="ECO:0000256" key="4">
    <source>
        <dbReference type="PROSITE-ProRule" id="PRU00175"/>
    </source>
</evidence>
<dbReference type="SMART" id="SM00184">
    <property type="entry name" value="RING"/>
    <property type="match status" value="1"/>
</dbReference>
<evidence type="ECO:0000313" key="8">
    <source>
        <dbReference type="Proteomes" id="UP001212411"/>
    </source>
</evidence>
<feature type="compositionally biased region" description="Polar residues" evidence="5">
    <location>
        <begin position="205"/>
        <end position="232"/>
    </location>
</feature>
<dbReference type="InterPro" id="IPR051834">
    <property type="entry name" value="RING_finger_E3_ligase"/>
</dbReference>
<feature type="region of interest" description="Disordered" evidence="5">
    <location>
        <begin position="72"/>
        <end position="131"/>
    </location>
</feature>
<sequence>MESLPVVWYCHACGNEFQQPGNCTRCNSDFVEMIEPTTAPQDDPRVQNIIPIPELADPNAMLQNIFRAFGTQAEPSESQPNPAPENEATNPFADPHSGELPNAAQSESTPDSSFPRDTTPNPNGTPFVTPGIVNVGQVHNLFQTLLGPGLNRLSRSPTSSQPSSANTHETAPHGVDPAGTDPAEHLTGAYVDTPLHEALPSYASSVNQQAQDATANSGQQPPVNEQSQSTDEGQPGFFRSNSGLPFAAQSFVFSMGPNGTLHQVNTPSEGAQDTQAGAIPIADLGSILERVFGSLNQNEGQTGEGETPFNAANIFSNVFNLAGNPGDYAWGARGLDDIISQLMEQAQGHNAPPPASEEIISKLKIRSPPVDLLGEDNECTICMENFKETDQVIELPCSHFFHENCVKPWLRVNGTCAICRAPIDPSIKVNEGSSDSQELRETVNSENPYQREAHRATTFEGNEPNESSARPNVDASSSANNYVDEEPLE</sequence>
<feature type="compositionally biased region" description="Low complexity" evidence="5">
    <location>
        <begin position="154"/>
        <end position="164"/>
    </location>
</feature>
<feature type="compositionally biased region" description="Basic and acidic residues" evidence="5">
    <location>
        <begin position="437"/>
        <end position="457"/>
    </location>
</feature>
<dbReference type="GeneID" id="80874428"/>
<feature type="region of interest" description="Disordered" evidence="5">
    <location>
        <begin position="149"/>
        <end position="186"/>
    </location>
</feature>